<proteinExistence type="predicted"/>
<dbReference type="RefSeq" id="WP_237442762.1">
    <property type="nucleotide sequence ID" value="NZ_CAKLPX010000001.1"/>
</dbReference>
<name>A0ABN8EEM5_9GAMM</name>
<comment type="caution">
    <text evidence="1">The sequence shown here is derived from an EMBL/GenBank/DDBJ whole genome shotgun (WGS) entry which is preliminary data.</text>
</comment>
<gene>
    <name evidence="1" type="ORF">SIN8267_00151</name>
</gene>
<evidence type="ECO:0000313" key="2">
    <source>
        <dbReference type="Proteomes" id="UP000838100"/>
    </source>
</evidence>
<sequence length="150" mass="17013">MRKRLLTLLTLLCLTIIGSLFLLDQDQRQRLQSRFSTAIMPAIAPLLPAQRPPRTNEPAIMPSTPIYVEPIAIEPEPISQPLNLKLPANIDHVLNAALSEDAPYRLRNLFIKQERQQSVTISPELIFDEQEDEILNSIDGAKINFEFITD</sequence>
<evidence type="ECO:0000313" key="1">
    <source>
        <dbReference type="EMBL" id="CAH0990068.1"/>
    </source>
</evidence>
<protein>
    <submittedName>
        <fullName evidence="1">Uncharacterized protein</fullName>
    </submittedName>
</protein>
<accession>A0ABN8EEM5</accession>
<organism evidence="1 2">
    <name type="scientific">Sinobacterium norvegicum</name>
    <dbReference type="NCBI Taxonomy" id="1641715"/>
    <lineage>
        <taxon>Bacteria</taxon>
        <taxon>Pseudomonadati</taxon>
        <taxon>Pseudomonadota</taxon>
        <taxon>Gammaproteobacteria</taxon>
        <taxon>Cellvibrionales</taxon>
        <taxon>Spongiibacteraceae</taxon>
        <taxon>Sinobacterium</taxon>
    </lineage>
</organism>
<reference evidence="1" key="1">
    <citation type="submission" date="2021-12" db="EMBL/GenBank/DDBJ databases">
        <authorList>
            <person name="Rodrigo-Torres L."/>
            <person name="Arahal R. D."/>
            <person name="Lucena T."/>
        </authorList>
    </citation>
    <scope>NUCLEOTIDE SEQUENCE</scope>
    <source>
        <strain evidence="1">CECT 8267</strain>
    </source>
</reference>
<keyword evidence="2" id="KW-1185">Reference proteome</keyword>
<dbReference type="EMBL" id="CAKLPX010000001">
    <property type="protein sequence ID" value="CAH0990068.1"/>
    <property type="molecule type" value="Genomic_DNA"/>
</dbReference>
<dbReference type="Proteomes" id="UP000838100">
    <property type="component" value="Unassembled WGS sequence"/>
</dbReference>